<dbReference type="PANTHER" id="PTHR43715">
    <property type="entry name" value="GDP-MANNOSE 4,6-DEHYDRATASE"/>
    <property type="match status" value="1"/>
</dbReference>
<organism evidence="7 8">
    <name type="scientific">[Myrmecia] bisecta</name>
    <dbReference type="NCBI Taxonomy" id="41462"/>
    <lineage>
        <taxon>Eukaryota</taxon>
        <taxon>Viridiplantae</taxon>
        <taxon>Chlorophyta</taxon>
        <taxon>core chlorophytes</taxon>
        <taxon>Trebouxiophyceae</taxon>
        <taxon>Trebouxiales</taxon>
        <taxon>Trebouxiaceae</taxon>
        <taxon>Myrmecia</taxon>
    </lineage>
</organism>
<name>A0AAW1Q750_9CHLO</name>
<dbReference type="EC" id="4.2.1.47" evidence="3"/>
<evidence type="ECO:0000256" key="2">
    <source>
        <dbReference type="ARBA" id="ARBA00009263"/>
    </source>
</evidence>
<accession>A0AAW1Q750</accession>
<evidence type="ECO:0000313" key="8">
    <source>
        <dbReference type="Proteomes" id="UP001489004"/>
    </source>
</evidence>
<feature type="region of interest" description="Disordered" evidence="5">
    <location>
        <begin position="370"/>
        <end position="399"/>
    </location>
</feature>
<protein>
    <recommendedName>
        <fullName evidence="3">GDP-mannose 4,6-dehydratase</fullName>
        <ecNumber evidence="3">4.2.1.47</ecNumber>
    </recommendedName>
</protein>
<evidence type="ECO:0000256" key="4">
    <source>
        <dbReference type="ARBA" id="ARBA00023239"/>
    </source>
</evidence>
<dbReference type="SUPFAM" id="SSF51735">
    <property type="entry name" value="NAD(P)-binding Rossmann-fold domains"/>
    <property type="match status" value="1"/>
</dbReference>
<dbReference type="InterPro" id="IPR006368">
    <property type="entry name" value="GDP_Man_deHydtase"/>
</dbReference>
<comment type="caution">
    <text evidence="7">The sequence shown here is derived from an EMBL/GenBank/DDBJ whole genome shotgun (WGS) entry which is preliminary data.</text>
</comment>
<dbReference type="CDD" id="cd05260">
    <property type="entry name" value="GDP_MD_SDR_e"/>
    <property type="match status" value="1"/>
</dbReference>
<dbReference type="EMBL" id="JALJOR010000004">
    <property type="protein sequence ID" value="KAK9817899.1"/>
    <property type="molecule type" value="Genomic_DNA"/>
</dbReference>
<dbReference type="InterPro" id="IPR016040">
    <property type="entry name" value="NAD(P)-bd_dom"/>
</dbReference>
<dbReference type="HAMAP" id="MF_00955">
    <property type="entry name" value="GDP_Man_dehydratase"/>
    <property type="match status" value="1"/>
</dbReference>
<dbReference type="NCBIfam" id="TIGR01472">
    <property type="entry name" value="gmd"/>
    <property type="match status" value="1"/>
</dbReference>
<evidence type="ECO:0000256" key="5">
    <source>
        <dbReference type="SAM" id="MobiDB-lite"/>
    </source>
</evidence>
<evidence type="ECO:0000256" key="1">
    <source>
        <dbReference type="ARBA" id="ARBA00001937"/>
    </source>
</evidence>
<feature type="domain" description="NAD(P)-binding" evidence="6">
    <location>
        <begin position="16"/>
        <end position="351"/>
    </location>
</feature>
<evidence type="ECO:0000259" key="6">
    <source>
        <dbReference type="Pfam" id="PF16363"/>
    </source>
</evidence>
<dbReference type="Gene3D" id="3.40.50.720">
    <property type="entry name" value="NAD(P)-binding Rossmann-like Domain"/>
    <property type="match status" value="1"/>
</dbReference>
<evidence type="ECO:0000313" key="7">
    <source>
        <dbReference type="EMBL" id="KAK9817899.1"/>
    </source>
</evidence>
<dbReference type="AlphaFoldDB" id="A0AAW1Q750"/>
<keyword evidence="8" id="KW-1185">Reference proteome</keyword>
<reference evidence="7 8" key="1">
    <citation type="journal article" date="2024" name="Nat. Commun.">
        <title>Phylogenomics reveals the evolutionary origins of lichenization in chlorophyte algae.</title>
        <authorList>
            <person name="Puginier C."/>
            <person name="Libourel C."/>
            <person name="Otte J."/>
            <person name="Skaloud P."/>
            <person name="Haon M."/>
            <person name="Grisel S."/>
            <person name="Petersen M."/>
            <person name="Berrin J.G."/>
            <person name="Delaux P.M."/>
            <person name="Dal Grande F."/>
            <person name="Keller J."/>
        </authorList>
    </citation>
    <scope>NUCLEOTIDE SEQUENCE [LARGE SCALE GENOMIC DNA]</scope>
    <source>
        <strain evidence="7 8">SAG 2043</strain>
    </source>
</reference>
<dbReference type="GO" id="GO:0042351">
    <property type="term" value="P:'de novo' GDP-L-fucose biosynthetic process"/>
    <property type="evidence" value="ECO:0007669"/>
    <property type="project" value="TreeGrafter"/>
</dbReference>
<dbReference type="Gene3D" id="3.90.25.10">
    <property type="entry name" value="UDP-galactose 4-epimerase, domain 1"/>
    <property type="match status" value="1"/>
</dbReference>
<proteinExistence type="inferred from homology"/>
<keyword evidence="4" id="KW-0456">Lyase</keyword>
<dbReference type="PANTHER" id="PTHR43715:SF1">
    <property type="entry name" value="GDP-MANNOSE 4,6 DEHYDRATASE"/>
    <property type="match status" value="1"/>
</dbReference>
<evidence type="ECO:0000256" key="3">
    <source>
        <dbReference type="ARBA" id="ARBA00011989"/>
    </source>
</evidence>
<dbReference type="Pfam" id="PF16363">
    <property type="entry name" value="GDP_Man_Dehyd"/>
    <property type="match status" value="1"/>
</dbReference>
<sequence length="435" mass="47926">MPGMGASTASKRKSALITGVSGQDGSYLAELLLEEGYEVHGMVRRSSSGQLPRIDHLRQKDHPHFDRFHLHFGDMTDHSSMCSVLRACQPDEVYNLAAQSHVQVSFEMPQYTADASGVGVLALLEAVRSTGMADRVRFYQASTSELYGKVHEVPQNEETPFHPRSPYAVAKLYGYWAVRNYREAYNMYACNGILFNHESPRRGEMFVTRKITISAARIAEGLQDCLFLGNLDAQRDWGHARDYVKCMYLMLQQEKADDYVIASGKTTTVRTFATLAFKAAGIALRFEGKDVEEVGIAENGPLKGKVVLAVDPQFYRPAEVDLLLGDPSKATRELGWHPTTHTNMEDLCAEMVAADLQAARAEKRVLQARHNPGKAAPGRETARNTIPAKRAEPGPTDPASVADLVCLSAKRSVTTAEPALLAATREQVIKVLESS</sequence>
<dbReference type="GO" id="GO:0008446">
    <property type="term" value="F:GDP-mannose 4,6-dehydratase activity"/>
    <property type="evidence" value="ECO:0007669"/>
    <property type="project" value="UniProtKB-EC"/>
</dbReference>
<comment type="similarity">
    <text evidence="2">Belongs to the NAD(P)-dependent epimerase/dehydratase family. GDP-mannose 4,6-dehydratase subfamily.</text>
</comment>
<dbReference type="InterPro" id="IPR036291">
    <property type="entry name" value="NAD(P)-bd_dom_sf"/>
</dbReference>
<comment type="cofactor">
    <cofactor evidence="1">
        <name>NADP(+)</name>
        <dbReference type="ChEBI" id="CHEBI:58349"/>
    </cofactor>
</comment>
<dbReference type="Proteomes" id="UP001489004">
    <property type="component" value="Unassembled WGS sequence"/>
</dbReference>
<dbReference type="FunFam" id="3.40.50.720:FF:000924">
    <property type="entry name" value="GDP-mannose 4,6 dehydratase"/>
    <property type="match status" value="1"/>
</dbReference>
<gene>
    <name evidence="7" type="ORF">WJX72_003946</name>
</gene>